<gene>
    <name evidence="1" type="ORF">APLA_LOCUS13768</name>
</gene>
<accession>A0A8S1B4N3</accession>
<dbReference type="Proteomes" id="UP000494106">
    <property type="component" value="Unassembled WGS sequence"/>
</dbReference>
<organism evidence="1 2">
    <name type="scientific">Arctia plantaginis</name>
    <name type="common">Wood tiger moth</name>
    <name type="synonym">Phalaena plantaginis</name>
    <dbReference type="NCBI Taxonomy" id="874455"/>
    <lineage>
        <taxon>Eukaryota</taxon>
        <taxon>Metazoa</taxon>
        <taxon>Ecdysozoa</taxon>
        <taxon>Arthropoda</taxon>
        <taxon>Hexapoda</taxon>
        <taxon>Insecta</taxon>
        <taxon>Pterygota</taxon>
        <taxon>Neoptera</taxon>
        <taxon>Endopterygota</taxon>
        <taxon>Lepidoptera</taxon>
        <taxon>Glossata</taxon>
        <taxon>Ditrysia</taxon>
        <taxon>Noctuoidea</taxon>
        <taxon>Erebidae</taxon>
        <taxon>Arctiinae</taxon>
        <taxon>Arctia</taxon>
    </lineage>
</organism>
<evidence type="ECO:0000313" key="2">
    <source>
        <dbReference type="Proteomes" id="UP000494106"/>
    </source>
</evidence>
<sequence length="185" mass="19178">MQLHKELLNVFTLTSGVSGPRPVVPDAGDRPGAPHLRGRGAAASLHQRVVRRGGGQCAGAGVVRPLGGRARAHGGAVEAAHLPGGGGVRRASAPPAAPAPARLRAARAHHIGTSRANRRDLIHEHSARTFFKPLNGHVSCARRPPPASRSTVARLLSDCRPTVARLSPDCCPTVARCGRTHPAGI</sequence>
<evidence type="ECO:0000313" key="1">
    <source>
        <dbReference type="EMBL" id="CAB3252891.1"/>
    </source>
</evidence>
<proteinExistence type="predicted"/>
<keyword evidence="2" id="KW-1185">Reference proteome</keyword>
<comment type="caution">
    <text evidence="1">The sequence shown here is derived from an EMBL/GenBank/DDBJ whole genome shotgun (WGS) entry which is preliminary data.</text>
</comment>
<protein>
    <submittedName>
        <fullName evidence="1">Uncharacterized protein</fullName>
    </submittedName>
</protein>
<reference evidence="1 2" key="1">
    <citation type="submission" date="2020-04" db="EMBL/GenBank/DDBJ databases">
        <authorList>
            <person name="Wallbank WR R."/>
            <person name="Pardo Diaz C."/>
            <person name="Kozak K."/>
            <person name="Martin S."/>
            <person name="Jiggins C."/>
            <person name="Moest M."/>
            <person name="Warren A I."/>
            <person name="Byers J.R.P. K."/>
            <person name="Montejo-Kovacevich G."/>
            <person name="Yen C E."/>
        </authorList>
    </citation>
    <scope>NUCLEOTIDE SEQUENCE [LARGE SCALE GENOMIC DNA]</scope>
</reference>
<dbReference type="EMBL" id="CADEBC010000561">
    <property type="protein sequence ID" value="CAB3252891.1"/>
    <property type="molecule type" value="Genomic_DNA"/>
</dbReference>
<name>A0A8S1B4N3_ARCPL</name>
<dbReference type="AlphaFoldDB" id="A0A8S1B4N3"/>